<feature type="compositionally biased region" description="Pro residues" evidence="1">
    <location>
        <begin position="61"/>
        <end position="71"/>
    </location>
</feature>
<accession>A0AAE6V6S7</accession>
<feature type="compositionally biased region" description="Gly residues" evidence="1">
    <location>
        <begin position="139"/>
        <end position="148"/>
    </location>
</feature>
<feature type="compositionally biased region" description="Low complexity" evidence="1">
    <location>
        <begin position="92"/>
        <end position="117"/>
    </location>
</feature>
<feature type="region of interest" description="Disordered" evidence="1">
    <location>
        <begin position="25"/>
        <end position="180"/>
    </location>
</feature>
<dbReference type="KEGG" id="rte:GSU10_02785"/>
<evidence type="ECO:0000313" key="4">
    <source>
        <dbReference type="EMBL" id="QHC54681.1"/>
    </source>
</evidence>
<evidence type="ECO:0000313" key="5">
    <source>
        <dbReference type="Proteomes" id="UP000465031"/>
    </source>
</evidence>
<protein>
    <submittedName>
        <fullName evidence="4">Uncharacterized protein</fullName>
    </submittedName>
</protein>
<dbReference type="Proteomes" id="UP000465031">
    <property type="component" value="Chromosome"/>
</dbReference>
<keyword evidence="2" id="KW-0812">Transmembrane</keyword>
<dbReference type="RefSeq" id="WP_132504782.1">
    <property type="nucleotide sequence ID" value="NZ_CP047186.1"/>
</dbReference>
<evidence type="ECO:0000256" key="3">
    <source>
        <dbReference type="SAM" id="SignalP"/>
    </source>
</evidence>
<keyword evidence="3" id="KW-0732">Signal</keyword>
<feature type="signal peptide" evidence="3">
    <location>
        <begin position="1"/>
        <end position="29"/>
    </location>
</feature>
<feature type="compositionally biased region" description="Low complexity" evidence="1">
    <location>
        <begin position="49"/>
        <end position="60"/>
    </location>
</feature>
<evidence type="ECO:0000256" key="2">
    <source>
        <dbReference type="SAM" id="Phobius"/>
    </source>
</evidence>
<dbReference type="EMBL" id="CP047186">
    <property type="protein sequence ID" value="QHC54681.1"/>
    <property type="molecule type" value="Genomic_DNA"/>
</dbReference>
<reference evidence="5" key="1">
    <citation type="submission" date="2019-12" db="EMBL/GenBank/DDBJ databases">
        <title>Complete and draft genome sequences of new strains and members of some known species of the genus Rathayibacter isolated from plants.</title>
        <authorList>
            <person name="Tarlachkov S.V."/>
            <person name="Starodumova I.P."/>
            <person name="Dorofeeva L.V."/>
            <person name="Prisyazhnaya N.V."/>
            <person name="Leyn S."/>
            <person name="Zlamal J."/>
            <person name="Elan M."/>
            <person name="Osterman A.L."/>
            <person name="Nadler S."/>
            <person name="Subbotin S.A."/>
            <person name="Evtushenko L.I."/>
        </authorList>
    </citation>
    <scope>NUCLEOTIDE SEQUENCE [LARGE SCALE GENOMIC DNA]</scope>
    <source>
        <strain evidence="5">VKM Ac-2761</strain>
    </source>
</reference>
<feature type="transmembrane region" description="Helical" evidence="2">
    <location>
        <begin position="450"/>
        <end position="473"/>
    </location>
</feature>
<organism evidence="4 5">
    <name type="scientific">Rathayibacter tanaceti</name>
    <dbReference type="NCBI Taxonomy" id="1671680"/>
    <lineage>
        <taxon>Bacteria</taxon>
        <taxon>Bacillati</taxon>
        <taxon>Actinomycetota</taxon>
        <taxon>Actinomycetes</taxon>
        <taxon>Micrococcales</taxon>
        <taxon>Microbacteriaceae</taxon>
        <taxon>Rathayibacter</taxon>
    </lineage>
</organism>
<feature type="compositionally biased region" description="Low complexity" evidence="1">
    <location>
        <begin position="25"/>
        <end position="39"/>
    </location>
</feature>
<keyword evidence="2" id="KW-1133">Transmembrane helix</keyword>
<proteinExistence type="predicted"/>
<name>A0AAE6V6S7_9MICO</name>
<dbReference type="AlphaFoldDB" id="A0AAE6V6S7"/>
<keyword evidence="2" id="KW-0472">Membrane</keyword>
<gene>
    <name evidence="4" type="ORF">GSU10_02785</name>
</gene>
<evidence type="ECO:0000256" key="1">
    <source>
        <dbReference type="SAM" id="MobiDB-lite"/>
    </source>
</evidence>
<feature type="chain" id="PRO_5042228207" evidence="3">
    <location>
        <begin position="30"/>
        <end position="496"/>
    </location>
</feature>
<feature type="compositionally biased region" description="Pro residues" evidence="1">
    <location>
        <begin position="118"/>
        <end position="137"/>
    </location>
</feature>
<sequence>MPSFRRLAVPSAALAALVVGLALPSAAAAASAGPTSAAAFEPQTSTQQPGVPGDPGVPEEPGGPEPVPGGPVEPSLPGEPAEPEQPAPLEPSQPVLPGQPTLPQPTQSQPAQTQPAQPVQPPPGQPQPAQPQQPTLPAPGGGQPGGTSSGAADGSGSRGSSTAPAGSTSTSDAGVSAPLASAPGRTALATSTGSTQAVGTRPIAAGAASASVFLTRQAEVEPDSLTVELARFYGVGFSYTGFSAGETVAAMLRDPAGTKTPLPVQPSIAGRGSAAVPTAMITRSGAYTVDLTGDRGVSTKVGFRLAASSGIGLLLEPRELGDGTVEAPRGAVWGFDADEEVAVGAFRTTGDRAALAAGDVVVQADAIGWGSPALGDAIVAEPDSSVYCVVAFGRESHRTAAVTVSYRDDETTAAAWEAPQVCGSAISAARSAFMTTVAAPEPAGITPTTALMIGGGAVAGSLLACAVVLVVLLRRRAITEPLLGGPQPRTGAHASR</sequence>
<feature type="compositionally biased region" description="Low complexity" evidence="1">
    <location>
        <begin position="149"/>
        <end position="174"/>
    </location>
</feature>